<feature type="transmembrane region" description="Helical" evidence="2">
    <location>
        <begin position="503"/>
        <end position="521"/>
    </location>
</feature>
<dbReference type="EMBL" id="MCOG01000426">
    <property type="protein sequence ID" value="ORY08028.1"/>
    <property type="molecule type" value="Genomic_DNA"/>
</dbReference>
<dbReference type="InterPro" id="IPR029052">
    <property type="entry name" value="Metallo-depent_PP-like"/>
</dbReference>
<evidence type="ECO:0000256" key="1">
    <source>
        <dbReference type="SAM" id="MobiDB-lite"/>
    </source>
</evidence>
<feature type="region of interest" description="Disordered" evidence="1">
    <location>
        <begin position="305"/>
        <end position="326"/>
    </location>
</feature>
<comment type="caution">
    <text evidence="3">The sequence shown here is derived from an EMBL/GenBank/DDBJ whole genome shotgun (WGS) entry which is preliminary data.</text>
</comment>
<dbReference type="OrthoDB" id="5597180at2759"/>
<feature type="compositionally biased region" description="Low complexity" evidence="1">
    <location>
        <begin position="30"/>
        <end position="46"/>
    </location>
</feature>
<keyword evidence="2" id="KW-1133">Transmembrane helix</keyword>
<protein>
    <submittedName>
        <fullName evidence="3">Uncharacterized protein</fullName>
    </submittedName>
</protein>
<gene>
    <name evidence="3" type="ORF">LY90DRAFT_519065</name>
</gene>
<evidence type="ECO:0000313" key="4">
    <source>
        <dbReference type="Proteomes" id="UP000193920"/>
    </source>
</evidence>
<proteinExistence type="predicted"/>
<feature type="region of interest" description="Disordered" evidence="1">
    <location>
        <begin position="27"/>
        <end position="51"/>
    </location>
</feature>
<organism evidence="3 4">
    <name type="scientific">Neocallimastix californiae</name>
    <dbReference type="NCBI Taxonomy" id="1754190"/>
    <lineage>
        <taxon>Eukaryota</taxon>
        <taxon>Fungi</taxon>
        <taxon>Fungi incertae sedis</taxon>
        <taxon>Chytridiomycota</taxon>
        <taxon>Chytridiomycota incertae sedis</taxon>
        <taxon>Neocallimastigomycetes</taxon>
        <taxon>Neocallimastigales</taxon>
        <taxon>Neocallimastigaceae</taxon>
        <taxon>Neocallimastix</taxon>
    </lineage>
</organism>
<sequence length="550" mass="61391">MKIKIQKLLSLSFFISKQILQCNTQAVNTNNSNPSPSNQQQSNNQNASGIPDEQLKTFSYGAEEFTMAIIGDSGAEKESKEVMKLTTFDALLHLGDYDYECVPNKYFDTILDSSRSYQFMGILGNHEGRIIGLSAEVNGADKREEQLSFLKKNLDGATEDWKICSWHFYDKYYHTGKYPEDSERNIISGSGEKLMLCQNLRPLLLIPMMKKTNESIVQIRKGATLDILNGAGGYEMYIEQGEQKDYSHWLKKYAKGSSGENAKKYGGLFCKFNHEGNPKKAYCEFLRINSTYKVANNIADTISADAESSSSSSKDNKSGGNGKTSADADAKSNFVLNSKNIVIGGSVCAALVVVGGGIFIFSKRSKKSISNQGINIELPKDGNDPSLTNINVDLSKDYNNQSLSDFTTQKYNFSSDDSFYNGDKNNTLNTSFLPISNSAHSQFYKNQNSTQNDYNSYDRSFGKGNNSYDYSNYSSNSKPTNYKNEYNMNKDTEPLVVNNYRNIIIMILVVVPIVVIIIKIIEVMTVMMIPIITIPVLPNLDIININKCVK</sequence>
<dbReference type="Proteomes" id="UP000193920">
    <property type="component" value="Unassembled WGS sequence"/>
</dbReference>
<dbReference type="SUPFAM" id="SSF56300">
    <property type="entry name" value="Metallo-dependent phosphatases"/>
    <property type="match status" value="1"/>
</dbReference>
<accession>A0A1Y1ZCQ0</accession>
<feature type="transmembrane region" description="Helical" evidence="2">
    <location>
        <begin position="527"/>
        <end position="545"/>
    </location>
</feature>
<feature type="transmembrane region" description="Helical" evidence="2">
    <location>
        <begin position="341"/>
        <end position="361"/>
    </location>
</feature>
<evidence type="ECO:0000313" key="3">
    <source>
        <dbReference type="EMBL" id="ORY08028.1"/>
    </source>
</evidence>
<keyword evidence="4" id="KW-1185">Reference proteome</keyword>
<evidence type="ECO:0000256" key="2">
    <source>
        <dbReference type="SAM" id="Phobius"/>
    </source>
</evidence>
<reference evidence="3 4" key="1">
    <citation type="submission" date="2016-08" db="EMBL/GenBank/DDBJ databases">
        <title>A Parts List for Fungal Cellulosomes Revealed by Comparative Genomics.</title>
        <authorList>
            <consortium name="DOE Joint Genome Institute"/>
            <person name="Haitjema C.H."/>
            <person name="Gilmore S.P."/>
            <person name="Henske J.K."/>
            <person name="Solomon K.V."/>
            <person name="De Groot R."/>
            <person name="Kuo A."/>
            <person name="Mondo S.J."/>
            <person name="Salamov A.A."/>
            <person name="Labutti K."/>
            <person name="Zhao Z."/>
            <person name="Chiniquy J."/>
            <person name="Barry K."/>
            <person name="Brewer H.M."/>
            <person name="Purvine S.O."/>
            <person name="Wright A.T."/>
            <person name="Boxma B."/>
            <person name="Van Alen T."/>
            <person name="Hackstein J.H."/>
            <person name="Baker S.E."/>
            <person name="Grigoriev I.V."/>
            <person name="O'Malley M.A."/>
        </authorList>
    </citation>
    <scope>NUCLEOTIDE SEQUENCE [LARGE SCALE GENOMIC DNA]</scope>
    <source>
        <strain evidence="3 4">G1</strain>
    </source>
</reference>
<keyword evidence="2" id="KW-0812">Transmembrane</keyword>
<name>A0A1Y1ZCQ0_9FUNG</name>
<keyword evidence="2" id="KW-0472">Membrane</keyword>
<dbReference type="AlphaFoldDB" id="A0A1Y1ZCQ0"/>